<gene>
    <name evidence="3" type="primary">txxe 2973-lplA</name>
    <name evidence="3" type="ORF">TXXE_14720</name>
</gene>
<keyword evidence="4" id="KW-1185">Reference proteome</keyword>
<dbReference type="InterPro" id="IPR050490">
    <property type="entry name" value="Bact_solute-bd_prot1"/>
</dbReference>
<keyword evidence="2" id="KW-1133">Transmembrane helix</keyword>
<comment type="caution">
    <text evidence="3">The sequence shown here is derived from an EMBL/GenBank/DDBJ whole genome shotgun (WGS) entry which is preliminary data.</text>
</comment>
<sequence length="628" mass="70955">MRRTGPRPSYRGHKQTLNFLSMTFSLVGKQSAGRGIILKVLTIHPELKGVQKKVSKKRWLASTLSLIMVLALVLTACSGKKEAGNSNSGASGSSPTSNSSDSGGDSGGAAQDKVTFTMFVAVQGEKDVNTNETVIGKKLEEQTGVNFKIEHLVGDLQTKIGTMIASNDYPDVLVPDDGIENVIEAGGFIDLTPYIDNDKYPNIKKVYGPYKNLMKWDDGKIYIFPFSTVVGEFVPDPNIGQGAFWVQRRVLEWAGYPKIKTVDEYFKVLEDFINAHPDEDLIGFVTLTDDWRFFATTNVPNHLAGYPNDGEVMVDMQTHEAKIYAGTEWEYRWFKKLNEINAKGMFDKQSFVDNYDQYIAKLTSHKVLGFFDYGWQVGTANNALRDAALADPSLDGYRYFPLPVVFDENIKDQYLDPPGYVANRGFGITSSAKDPERIIAFIDTLLSEENQILVKWGIEGETYLRDENGRMYRTKEMVDKMTQKFNEDYGFTVFDWDWPHYGTNSTLSDGNAASPGLQPEVFQMTLTDADKKILSAYGVQTYAEMFADPDERPWYPAWGFAKDEPRQLFEQQKSDLQRNHIPKLVLSKPEEFDKAWDEYTKALGKLDVQGYEQWFTQKVKEVVANAQK</sequence>
<keyword evidence="2" id="KW-0472">Membrane</keyword>
<protein>
    <submittedName>
        <fullName evidence="3">Extracellular solute-binding protein family 1</fullName>
    </submittedName>
</protein>
<organism evidence="3 4">
    <name type="scientific">Thermobacillus xylanilyticus</name>
    <dbReference type="NCBI Taxonomy" id="76633"/>
    <lineage>
        <taxon>Bacteria</taxon>
        <taxon>Bacillati</taxon>
        <taxon>Bacillota</taxon>
        <taxon>Bacilli</taxon>
        <taxon>Bacillales</taxon>
        <taxon>Paenibacillaceae</taxon>
        <taxon>Thermobacillus</taxon>
    </lineage>
</organism>
<dbReference type="Proteomes" id="UP000681526">
    <property type="component" value="Unassembled WGS sequence"/>
</dbReference>
<dbReference type="PANTHER" id="PTHR43649:SF12">
    <property type="entry name" value="DIACETYLCHITOBIOSE BINDING PROTEIN DASA"/>
    <property type="match status" value="1"/>
</dbReference>
<evidence type="ECO:0000313" key="3">
    <source>
        <dbReference type="EMBL" id="CAG5090824.1"/>
    </source>
</evidence>
<dbReference type="SUPFAM" id="SSF53850">
    <property type="entry name" value="Periplasmic binding protein-like II"/>
    <property type="match status" value="1"/>
</dbReference>
<evidence type="ECO:0000256" key="1">
    <source>
        <dbReference type="SAM" id="MobiDB-lite"/>
    </source>
</evidence>
<accession>A0ABM8V6Q2</accession>
<reference evidence="3 4" key="1">
    <citation type="submission" date="2021-04" db="EMBL/GenBank/DDBJ databases">
        <authorList>
            <person name="Rakotoarivonina H."/>
        </authorList>
    </citation>
    <scope>NUCLEOTIDE SEQUENCE [LARGE SCALE GENOMIC DNA]</scope>
    <source>
        <strain evidence="3 4">XE</strain>
    </source>
</reference>
<keyword evidence="2" id="KW-0812">Transmembrane</keyword>
<dbReference type="EMBL" id="CAJRAY010000077">
    <property type="protein sequence ID" value="CAG5090824.1"/>
    <property type="molecule type" value="Genomic_DNA"/>
</dbReference>
<dbReference type="Gene3D" id="3.40.190.10">
    <property type="entry name" value="Periplasmic binding protein-like II"/>
    <property type="match status" value="2"/>
</dbReference>
<evidence type="ECO:0000256" key="2">
    <source>
        <dbReference type="SAM" id="Phobius"/>
    </source>
</evidence>
<feature type="region of interest" description="Disordered" evidence="1">
    <location>
        <begin position="82"/>
        <end position="108"/>
    </location>
</feature>
<evidence type="ECO:0000313" key="4">
    <source>
        <dbReference type="Proteomes" id="UP000681526"/>
    </source>
</evidence>
<proteinExistence type="predicted"/>
<feature type="compositionally biased region" description="Low complexity" evidence="1">
    <location>
        <begin position="84"/>
        <end position="103"/>
    </location>
</feature>
<feature type="transmembrane region" description="Helical" evidence="2">
    <location>
        <begin position="59"/>
        <end position="76"/>
    </location>
</feature>
<dbReference type="PANTHER" id="PTHR43649">
    <property type="entry name" value="ARABINOSE-BINDING PROTEIN-RELATED"/>
    <property type="match status" value="1"/>
</dbReference>
<name>A0ABM8V6Q2_THEXY</name>